<dbReference type="UniPathway" id="UPA00610">
    <property type="reaction ID" value="UER00666"/>
</dbReference>
<dbReference type="CDD" id="cd07557">
    <property type="entry name" value="trimeric_dUTPase"/>
    <property type="match status" value="1"/>
</dbReference>
<comment type="function">
    <text evidence="5">Involved in nucleotide metabolism via production of dUMP, the immediate precursor of thymidine nucleotides, and decreases the intracellular concentration of dUTP so that uracil cannot be incorporated into DNA.</text>
</comment>
<keyword evidence="9" id="KW-1185">Reference proteome</keyword>
<feature type="compositionally biased region" description="Basic and acidic residues" evidence="6">
    <location>
        <begin position="354"/>
        <end position="375"/>
    </location>
</feature>
<feature type="compositionally biased region" description="Basic and acidic residues" evidence="6">
    <location>
        <begin position="117"/>
        <end position="140"/>
    </location>
</feature>
<dbReference type="PANTHER" id="PTHR11241">
    <property type="entry name" value="DEOXYURIDINE 5'-TRIPHOSPHATE NUCLEOTIDOHYDROLASE"/>
    <property type="match status" value="1"/>
</dbReference>
<feature type="compositionally biased region" description="Basic and acidic residues" evidence="6">
    <location>
        <begin position="75"/>
        <end position="104"/>
    </location>
</feature>
<evidence type="ECO:0000313" key="8">
    <source>
        <dbReference type="EMBL" id="OXA46816.1"/>
    </source>
</evidence>
<dbReference type="PANTHER" id="PTHR11241:SF0">
    <property type="entry name" value="DEOXYURIDINE 5'-TRIPHOSPHATE NUCLEOTIDOHYDROLASE"/>
    <property type="match status" value="1"/>
</dbReference>
<dbReference type="InterPro" id="IPR008181">
    <property type="entry name" value="dUTPase"/>
</dbReference>
<dbReference type="Pfam" id="PF00692">
    <property type="entry name" value="dUTPase"/>
    <property type="match status" value="1"/>
</dbReference>
<organism evidence="8 9">
    <name type="scientific">Folsomia candida</name>
    <name type="common">Springtail</name>
    <dbReference type="NCBI Taxonomy" id="158441"/>
    <lineage>
        <taxon>Eukaryota</taxon>
        <taxon>Metazoa</taxon>
        <taxon>Ecdysozoa</taxon>
        <taxon>Arthropoda</taxon>
        <taxon>Hexapoda</taxon>
        <taxon>Collembola</taxon>
        <taxon>Entomobryomorpha</taxon>
        <taxon>Isotomoidea</taxon>
        <taxon>Isotomidae</taxon>
        <taxon>Proisotominae</taxon>
        <taxon>Folsomia</taxon>
    </lineage>
</organism>
<evidence type="ECO:0000259" key="7">
    <source>
        <dbReference type="Pfam" id="PF00692"/>
    </source>
</evidence>
<comment type="cofactor">
    <cofactor evidence="5">
        <name>Mg(2+)</name>
        <dbReference type="ChEBI" id="CHEBI:18420"/>
    </cofactor>
</comment>
<evidence type="ECO:0000313" key="9">
    <source>
        <dbReference type="Proteomes" id="UP000198287"/>
    </source>
</evidence>
<dbReference type="GO" id="GO:0046081">
    <property type="term" value="P:dUTP catabolic process"/>
    <property type="evidence" value="ECO:0007669"/>
    <property type="project" value="UniProtKB-UniRule"/>
</dbReference>
<evidence type="ECO:0000256" key="4">
    <source>
        <dbReference type="ARBA" id="ARBA00023080"/>
    </source>
</evidence>
<name>A0A226DRI1_FOLCA</name>
<comment type="similarity">
    <text evidence="2 5">Belongs to the dUTPase family.</text>
</comment>
<feature type="region of interest" description="Disordered" evidence="6">
    <location>
        <begin position="1"/>
        <end position="166"/>
    </location>
</feature>
<protein>
    <recommendedName>
        <fullName evidence="5">Deoxyuridine 5'-triphosphate nucleotidohydrolase</fullName>
        <shortName evidence="5">dUTPase</shortName>
        <ecNumber evidence="5">3.6.1.23</ecNumber>
    </recommendedName>
    <alternativeName>
        <fullName evidence="5">dUTP pyrophosphatase</fullName>
    </alternativeName>
</protein>
<feature type="compositionally biased region" description="Basic and acidic residues" evidence="6">
    <location>
        <begin position="57"/>
        <end position="67"/>
    </location>
</feature>
<comment type="caution">
    <text evidence="8">The sequence shown here is derived from an EMBL/GenBank/DDBJ whole genome shotgun (WGS) entry which is preliminary data.</text>
</comment>
<evidence type="ECO:0000256" key="1">
    <source>
        <dbReference type="ARBA" id="ARBA00005142"/>
    </source>
</evidence>
<dbReference type="GO" id="GO:0006226">
    <property type="term" value="P:dUMP biosynthetic process"/>
    <property type="evidence" value="ECO:0007669"/>
    <property type="project" value="UniProtKB-UniRule"/>
</dbReference>
<keyword evidence="4 5" id="KW-0546">Nucleotide metabolism</keyword>
<dbReference type="STRING" id="158441.A0A226DRI1"/>
<dbReference type="GO" id="GO:0000287">
    <property type="term" value="F:magnesium ion binding"/>
    <property type="evidence" value="ECO:0007669"/>
    <property type="project" value="UniProtKB-UniRule"/>
</dbReference>
<feature type="compositionally biased region" description="Low complexity" evidence="6">
    <location>
        <begin position="13"/>
        <end position="38"/>
    </location>
</feature>
<keyword evidence="5" id="KW-0479">Metal-binding</keyword>
<sequence length="382" mass="42223">MPKKNDNRRSRSATRSTSRSSSDSSSSRSSHRSSSGSSDEGKSPRSKKAIWSDDSESDRSPRRDAKNKTTHKGRKEAEKKHKDSDRRREEVKDAEKKPMKKSNEGPRQGSGSGTKRKAGDDDKKRAKRIVKDQVKSAVKDAKRKTSKKDPQPHFSGGGAGEQPGTIKKNFSSYEEKKDSQNSIWWEGFLGGEYYLRLQTWHNNSKTYLSLRKNQNVGANILVDHYWSLVKALEEMRNDTGNFPRKATPGSAAYDLFSQNSGEISGGGVGVVETGIQVILPLNHFGLIKGRSGLAAATMISTAGGIIDHDYTGTMKIILHNNSSENFAYKAASRLGQLAVIPMYHGPVRYVEGTKKDEEHGVQRSEFLSREPRGDKGFGSTGQ</sequence>
<dbReference type="Gene3D" id="2.70.40.10">
    <property type="match status" value="1"/>
</dbReference>
<evidence type="ECO:0000256" key="2">
    <source>
        <dbReference type="ARBA" id="ARBA00006581"/>
    </source>
</evidence>
<accession>A0A226DRI1</accession>
<reference evidence="8 9" key="1">
    <citation type="submission" date="2015-12" db="EMBL/GenBank/DDBJ databases">
        <title>The genome of Folsomia candida.</title>
        <authorList>
            <person name="Faddeeva A."/>
            <person name="Derks M.F."/>
            <person name="Anvar Y."/>
            <person name="Smit S."/>
            <person name="Van Straalen N."/>
            <person name="Roelofs D."/>
        </authorList>
    </citation>
    <scope>NUCLEOTIDE SEQUENCE [LARGE SCALE GENOMIC DNA]</scope>
    <source>
        <strain evidence="8 9">VU population</strain>
        <tissue evidence="8">Whole body</tissue>
    </source>
</reference>
<feature type="region of interest" description="Disordered" evidence="6">
    <location>
        <begin position="354"/>
        <end position="382"/>
    </location>
</feature>
<dbReference type="EC" id="3.6.1.23" evidence="5"/>
<feature type="domain" description="dUTPase-like" evidence="7">
    <location>
        <begin position="241"/>
        <end position="360"/>
    </location>
</feature>
<keyword evidence="5" id="KW-0460">Magnesium</keyword>
<comment type="pathway">
    <text evidence="1 5">Pyrimidine metabolism; dUMP biosynthesis; dUMP from dCTP (dUTP route): step 2/2.</text>
</comment>
<evidence type="ECO:0000256" key="5">
    <source>
        <dbReference type="RuleBase" id="RU367024"/>
    </source>
</evidence>
<keyword evidence="3 5" id="KW-0378">Hydrolase</keyword>
<dbReference type="InterPro" id="IPR029054">
    <property type="entry name" value="dUTPase-like"/>
</dbReference>
<evidence type="ECO:0000256" key="3">
    <source>
        <dbReference type="ARBA" id="ARBA00022801"/>
    </source>
</evidence>
<comment type="catalytic activity">
    <reaction evidence="5">
        <text>dUTP + H2O = dUMP + diphosphate + H(+)</text>
        <dbReference type="Rhea" id="RHEA:10248"/>
        <dbReference type="ChEBI" id="CHEBI:15377"/>
        <dbReference type="ChEBI" id="CHEBI:15378"/>
        <dbReference type="ChEBI" id="CHEBI:33019"/>
        <dbReference type="ChEBI" id="CHEBI:61555"/>
        <dbReference type="ChEBI" id="CHEBI:246422"/>
        <dbReference type="EC" id="3.6.1.23"/>
    </reaction>
</comment>
<evidence type="ECO:0000256" key="6">
    <source>
        <dbReference type="SAM" id="MobiDB-lite"/>
    </source>
</evidence>
<dbReference type="SUPFAM" id="SSF51283">
    <property type="entry name" value="dUTPase-like"/>
    <property type="match status" value="1"/>
</dbReference>
<gene>
    <name evidence="8" type="ORF">Fcan01_18495</name>
</gene>
<dbReference type="EMBL" id="LNIX01000014">
    <property type="protein sequence ID" value="OXA46816.1"/>
    <property type="molecule type" value="Genomic_DNA"/>
</dbReference>
<dbReference type="AlphaFoldDB" id="A0A226DRI1"/>
<dbReference type="InterPro" id="IPR036157">
    <property type="entry name" value="dUTPase-like_sf"/>
</dbReference>
<proteinExistence type="inferred from homology"/>
<dbReference type="Proteomes" id="UP000198287">
    <property type="component" value="Unassembled WGS sequence"/>
</dbReference>
<dbReference type="GO" id="GO:0004170">
    <property type="term" value="F:dUTP diphosphatase activity"/>
    <property type="evidence" value="ECO:0007669"/>
    <property type="project" value="UniProtKB-UniRule"/>
</dbReference>
<dbReference type="InterPro" id="IPR033704">
    <property type="entry name" value="dUTPase_trimeric"/>
</dbReference>